<evidence type="ECO:0000256" key="1">
    <source>
        <dbReference type="ARBA" id="ARBA00004123"/>
    </source>
</evidence>
<comment type="similarity">
    <text evidence="3">Belongs to the SHFL family.</text>
</comment>
<comment type="subcellular location">
    <subcellularLocation>
        <location evidence="2">Cytoplasm</location>
        <location evidence="2">Cytoplasmic ribonucleoprotein granule</location>
    </subcellularLocation>
    <subcellularLocation>
        <location evidence="1">Nucleus</location>
    </subcellularLocation>
</comment>
<reference evidence="9" key="1">
    <citation type="submission" date="2025-08" db="UniProtKB">
        <authorList>
            <consortium name="RefSeq"/>
        </authorList>
    </citation>
    <scope>IDENTIFICATION</scope>
    <source>
        <tissue evidence="9">Gonads</tissue>
    </source>
</reference>
<evidence type="ECO:0000313" key="9">
    <source>
        <dbReference type="RefSeq" id="XP_013407014.1"/>
    </source>
</evidence>
<name>A0A1S3JAV5_LINAN</name>
<evidence type="ECO:0000256" key="5">
    <source>
        <dbReference type="ARBA" id="ARBA00022884"/>
    </source>
</evidence>
<evidence type="ECO:0000256" key="2">
    <source>
        <dbReference type="ARBA" id="ARBA00004331"/>
    </source>
</evidence>
<keyword evidence="5" id="KW-0694">RNA-binding</keyword>
<dbReference type="OrthoDB" id="9423182at2759"/>
<dbReference type="PANTHER" id="PTHR16135">
    <property type="entry name" value="REPRESSOR OF YIELD OF DENV PROTEIN"/>
    <property type="match status" value="1"/>
</dbReference>
<dbReference type="KEGG" id="lak:106171278"/>
<dbReference type="GO" id="GO:0043022">
    <property type="term" value="F:ribosome binding"/>
    <property type="evidence" value="ECO:0007669"/>
    <property type="project" value="TreeGrafter"/>
</dbReference>
<dbReference type="GO" id="GO:0036464">
    <property type="term" value="C:cytoplasmic ribonucleoprotein granule"/>
    <property type="evidence" value="ECO:0007669"/>
    <property type="project" value="UniProtKB-SubCell"/>
</dbReference>
<dbReference type="GO" id="GO:1990825">
    <property type="term" value="F:sequence-specific mRNA binding"/>
    <property type="evidence" value="ECO:0007669"/>
    <property type="project" value="TreeGrafter"/>
</dbReference>
<keyword evidence="8" id="KW-1185">Reference proteome</keyword>
<feature type="region of interest" description="Disordered" evidence="7">
    <location>
        <begin position="243"/>
        <end position="282"/>
    </location>
</feature>
<dbReference type="InParanoid" id="A0A1S3JAV5"/>
<sequence>MADVEEDAEKKLNAFRELFRGRFTENEARYLVEKFDFDIREAACYVLEKKPDDLRREIQEEAKSWIEVIPRTSEAKRGRLSVEIRQFGCQACDHSWWRRVPARKLVSKCYGCKVKFDAIPRDKEWGYAEFHCNKCGNDFRGWAQMGTTSPCYRCGAMVTPTCILPPLRYSPGGGPGRRGGNRHSCSCCMNGRPCCHPQVRRRFGLPRVVYSSNVHVSSGSTVATFLPQDDLMNDNDFIAYDRLSPIPSDDGSDDESGGGAVLYDRCKVSRGRDGTQGDDGNG</sequence>
<evidence type="ECO:0000256" key="6">
    <source>
        <dbReference type="ARBA" id="ARBA00023242"/>
    </source>
</evidence>
<gene>
    <name evidence="9" type="primary">LOC106171278</name>
</gene>
<evidence type="ECO:0000256" key="3">
    <source>
        <dbReference type="ARBA" id="ARBA00005469"/>
    </source>
</evidence>
<feature type="compositionally biased region" description="Basic and acidic residues" evidence="7">
    <location>
        <begin position="264"/>
        <end position="275"/>
    </location>
</feature>
<dbReference type="GO" id="GO:0075523">
    <property type="term" value="P:viral translational frameshifting"/>
    <property type="evidence" value="ECO:0007669"/>
    <property type="project" value="TreeGrafter"/>
</dbReference>
<evidence type="ECO:0000256" key="7">
    <source>
        <dbReference type="SAM" id="MobiDB-lite"/>
    </source>
</evidence>
<dbReference type="PANTHER" id="PTHR16135:SF2">
    <property type="entry name" value="SHIFTLESS ANTIVIRAL INHIBITOR OF RIBOSOMAL FRAMESHIFTING PROTEIN"/>
    <property type="match status" value="1"/>
</dbReference>
<protein>
    <submittedName>
        <fullName evidence="9">Repressor of yield of DENV protein homolog</fullName>
    </submittedName>
</protein>
<dbReference type="InterPro" id="IPR026795">
    <property type="entry name" value="SHFL"/>
</dbReference>
<dbReference type="GeneID" id="106171278"/>
<dbReference type="GO" id="GO:0005634">
    <property type="term" value="C:nucleus"/>
    <property type="evidence" value="ECO:0007669"/>
    <property type="project" value="UniProtKB-SubCell"/>
</dbReference>
<accession>A0A1S3JAV5</accession>
<proteinExistence type="inferred from homology"/>
<dbReference type="GO" id="GO:0045087">
    <property type="term" value="P:innate immune response"/>
    <property type="evidence" value="ECO:0007669"/>
    <property type="project" value="TreeGrafter"/>
</dbReference>
<dbReference type="Proteomes" id="UP000085678">
    <property type="component" value="Unplaced"/>
</dbReference>
<evidence type="ECO:0000256" key="4">
    <source>
        <dbReference type="ARBA" id="ARBA00022490"/>
    </source>
</evidence>
<keyword evidence="4" id="KW-0963">Cytoplasm</keyword>
<dbReference type="Pfam" id="PF15135">
    <property type="entry name" value="UPF0515"/>
    <property type="match status" value="1"/>
</dbReference>
<organism evidence="8 9">
    <name type="scientific">Lingula anatina</name>
    <name type="common">Brachiopod</name>
    <name type="synonym">Lingula unguis</name>
    <dbReference type="NCBI Taxonomy" id="7574"/>
    <lineage>
        <taxon>Eukaryota</taxon>
        <taxon>Metazoa</taxon>
        <taxon>Spiralia</taxon>
        <taxon>Lophotrochozoa</taxon>
        <taxon>Brachiopoda</taxon>
        <taxon>Linguliformea</taxon>
        <taxon>Lingulata</taxon>
        <taxon>Lingulida</taxon>
        <taxon>Linguloidea</taxon>
        <taxon>Lingulidae</taxon>
        <taxon>Lingula</taxon>
    </lineage>
</organism>
<keyword evidence="6" id="KW-0539">Nucleus</keyword>
<dbReference type="RefSeq" id="XP_013407014.1">
    <property type="nucleotide sequence ID" value="XM_013551560.1"/>
</dbReference>
<dbReference type="AlphaFoldDB" id="A0A1S3JAV5"/>
<evidence type="ECO:0000313" key="8">
    <source>
        <dbReference type="Proteomes" id="UP000085678"/>
    </source>
</evidence>
<dbReference type="OMA" id="YTHRCTA"/>